<protein>
    <submittedName>
        <fullName evidence="1">Uncharacterized protein</fullName>
    </submittedName>
</protein>
<keyword evidence="2" id="KW-1185">Reference proteome</keyword>
<evidence type="ECO:0000313" key="2">
    <source>
        <dbReference type="Proteomes" id="UP000053815"/>
    </source>
</evidence>
<dbReference type="Proteomes" id="UP000053815">
    <property type="component" value="Unassembled WGS sequence"/>
</dbReference>
<evidence type="ECO:0000313" key="1">
    <source>
        <dbReference type="EMBL" id="GAN01752.1"/>
    </source>
</evidence>
<reference evidence="1" key="1">
    <citation type="submission" date="2014-09" db="EMBL/GenBank/DDBJ databases">
        <title>Draft genome sequence of an oleaginous Mucoromycotina fungus Mucor ambiguus NBRC6742.</title>
        <authorList>
            <person name="Takeda I."/>
            <person name="Yamane N."/>
            <person name="Morita T."/>
            <person name="Tamano K."/>
            <person name="Machida M."/>
            <person name="Baker S."/>
            <person name="Koike H."/>
        </authorList>
    </citation>
    <scope>NUCLEOTIDE SEQUENCE</scope>
    <source>
        <strain evidence="1">NBRC 6742</strain>
    </source>
</reference>
<dbReference type="AlphaFoldDB" id="A0A0C9MFC6"/>
<name>A0A0C9MFC6_9FUNG</name>
<gene>
    <name evidence="1" type="ORF">MAM1_0011d01187</name>
</gene>
<organism evidence="1">
    <name type="scientific">Mucor ambiguus</name>
    <dbReference type="NCBI Taxonomy" id="91626"/>
    <lineage>
        <taxon>Eukaryota</taxon>
        <taxon>Fungi</taxon>
        <taxon>Fungi incertae sedis</taxon>
        <taxon>Mucoromycota</taxon>
        <taxon>Mucoromycotina</taxon>
        <taxon>Mucoromycetes</taxon>
        <taxon>Mucorales</taxon>
        <taxon>Mucorineae</taxon>
        <taxon>Mucoraceae</taxon>
        <taxon>Mucor</taxon>
    </lineage>
</organism>
<proteinExistence type="predicted"/>
<accession>A0A0C9MFC6</accession>
<dbReference type="EMBL" id="DF836300">
    <property type="protein sequence ID" value="GAN01752.1"/>
    <property type="molecule type" value="Genomic_DNA"/>
</dbReference>
<sequence>MTIVGFLNAQKFTVWLCFDATSPKPFSQSWWPSNMGLGLALTKSANLRFLRRYELDLHQDLPVTKHARRLAWLQEIHLGSP</sequence>